<accession>A0A2H0N6I4</accession>
<organism evidence="2 3">
    <name type="scientific">Candidatus Magasanikbacteria bacterium CG11_big_fil_rev_8_21_14_0_20_39_34</name>
    <dbReference type="NCBI Taxonomy" id="1974653"/>
    <lineage>
        <taxon>Bacteria</taxon>
        <taxon>Candidatus Magasanikiibacteriota</taxon>
    </lineage>
</organism>
<evidence type="ECO:0008006" key="4">
    <source>
        <dbReference type="Google" id="ProtNLM"/>
    </source>
</evidence>
<protein>
    <recommendedName>
        <fullName evidence="4">Transglutaminase-like domain-containing protein</fullName>
    </recommendedName>
</protein>
<gene>
    <name evidence="2" type="ORF">COV59_00020</name>
</gene>
<sequence>MDISGYKKYKADLRMNAPENTRGRTHRSKKIKEEDPQDPEGQYLEGITKLLMLDRLAWVERLEENVFAGKVQEYKPAISNAQQMLEGAVIPSTVFFSLERFLGPKNLMKEERHTFGFSKPDERFDTQKLAEALGCSKEEAVQTLSFFILLSEKHSIQTLLEHYESDDPMWDFLRERKVDINHLQNVFRQEEFYNDVTDIAFERALPVLGKNLDAKGFFLLIESLDIYNVYEIKKADPLWEYRRGSIEKTFEGKKGSFLKALSEMKIREGLRILGLYEMIFGEITKEEFLQHFPLWYEASRWDYQKYQERYKLEIPPQSVEENTPHFEPEVEDLLVPAPIPDDSKIGEEAPVLDKSRRKLSSRQKKYLVLALVASLGALGGITKFGGSEDSKGHITTLDSGNDTKKEKEYQGIPSLVQEKSIRVNNLSPEDFEYKGEKEEENFVSVPRFEGMLATDAYTNIGEGGNLTHESGFVFQPEDYDINDSNSKRYTIAQRVYAQAVILYPPELGRVDTGSLFVDGYTQDQYTVEKGELGRYRVILKNPPKEPFKVVYDILAVKPVEKIPYVGKKLNVPEVRDEGMRDLNNQWNIDTKKYRDSYSLALELERTIRDHFSYPRTQEEKRLPYKEARKRHIGDCDVSNLELLALLQENKIPSMLVGDLHPVPGREAHGQIRAVVFSEALGKQVIIKLNATPWRITPEGEKEMARKSYGSSERTQTGSVIQETKELGDGGKKELLELIERRNAQGRAYEQATRSDQEVGPKYIEVKVEKNDNGRENLDMHLFRHGIWGYAEFMLLKSGLMPQDFTEQKRVTANLTNDLITFLQQKDVISKDEDPQEWSRNIDQNRANLIQSYIDMEFPIERIHRAVE</sequence>
<proteinExistence type="predicted"/>
<reference evidence="2 3" key="1">
    <citation type="submission" date="2017-09" db="EMBL/GenBank/DDBJ databases">
        <title>Depth-based differentiation of microbial function through sediment-hosted aquifers and enrichment of novel symbionts in the deep terrestrial subsurface.</title>
        <authorList>
            <person name="Probst A.J."/>
            <person name="Ladd B."/>
            <person name="Jarett J.K."/>
            <person name="Geller-Mcgrath D.E."/>
            <person name="Sieber C.M."/>
            <person name="Emerson J.B."/>
            <person name="Anantharaman K."/>
            <person name="Thomas B.C."/>
            <person name="Malmstrom R."/>
            <person name="Stieglmeier M."/>
            <person name="Klingl A."/>
            <person name="Woyke T."/>
            <person name="Ryan C.M."/>
            <person name="Banfield J.F."/>
        </authorList>
    </citation>
    <scope>NUCLEOTIDE SEQUENCE [LARGE SCALE GENOMIC DNA]</scope>
    <source>
        <strain evidence="2">CG11_big_fil_rev_8_21_14_0_20_39_34</strain>
    </source>
</reference>
<name>A0A2H0N6I4_9BACT</name>
<evidence type="ECO:0000256" key="1">
    <source>
        <dbReference type="SAM" id="MobiDB-lite"/>
    </source>
</evidence>
<dbReference type="Proteomes" id="UP000229600">
    <property type="component" value="Unassembled WGS sequence"/>
</dbReference>
<evidence type="ECO:0000313" key="2">
    <source>
        <dbReference type="EMBL" id="PIR04502.1"/>
    </source>
</evidence>
<dbReference type="EMBL" id="PCWN01000001">
    <property type="protein sequence ID" value="PIR04502.1"/>
    <property type="molecule type" value="Genomic_DNA"/>
</dbReference>
<comment type="caution">
    <text evidence="2">The sequence shown here is derived from an EMBL/GenBank/DDBJ whole genome shotgun (WGS) entry which is preliminary data.</text>
</comment>
<evidence type="ECO:0000313" key="3">
    <source>
        <dbReference type="Proteomes" id="UP000229600"/>
    </source>
</evidence>
<feature type="region of interest" description="Disordered" evidence="1">
    <location>
        <begin position="1"/>
        <end position="40"/>
    </location>
</feature>
<dbReference type="AlphaFoldDB" id="A0A2H0N6I4"/>